<feature type="binding site" evidence="14">
    <location>
        <position position="392"/>
    </location>
    <ligand>
        <name>Zn(2+)</name>
        <dbReference type="ChEBI" id="CHEBI:29105"/>
    </ligand>
</feature>
<evidence type="ECO:0000256" key="13">
    <source>
        <dbReference type="ARBA" id="ARBA00023316"/>
    </source>
</evidence>
<evidence type="ECO:0000259" key="16">
    <source>
        <dbReference type="Pfam" id="PF00905"/>
    </source>
</evidence>
<evidence type="ECO:0000256" key="4">
    <source>
        <dbReference type="ARBA" id="ARBA00022519"/>
    </source>
</evidence>
<dbReference type="SUPFAM" id="SSF56601">
    <property type="entry name" value="beta-lactamase/transpeptidase-like"/>
    <property type="match status" value="1"/>
</dbReference>
<dbReference type="InterPro" id="IPR050515">
    <property type="entry name" value="Beta-lactam/transpept"/>
</dbReference>
<evidence type="ECO:0000256" key="5">
    <source>
        <dbReference type="ARBA" id="ARBA00022645"/>
    </source>
</evidence>
<sequence>MSEHLRFKDHYNEARIFFRRAIIVAGLIIALVIVLIARLYTLQVVEYQTYVTQSDRNRVQVQPLPPTRGLIYDRRGELLAENRPSYTLSIVKEQVESLDTTLRLLGQLVDISEDELEDFDKRLKRPKRRRRPYEPIPLRYLLDEEEIAKIAVNEYRLKGVVVEAQLVRYYPQKDLFAHNVGYVGRINERELKALDSEEYSLYNGTDSIGKIGLEKQYEKLLLGEVGYQQVETNARGRVLRVLERTDPTPGENLKLFLDAQLQRKAVAALGGRRGAVVAIEIDSGGVLAMVSAPSYDPNLFVTGISFKNYKALNESPDLPLFNRAIQGGYPPGSTLKPMLALGGLEANIIDEHYSVRDPGFYQLEGEERRYRDWKKRGHGHRVALKQAVAESCDVYYYDLAFRMGIDRMHSFGDKFGLGERTGVDVPSERSGLWPSRQWKRGVRGLPWFPGDSLNMGIGQGFVLTTPLQLASMTATMASKGIRRQPRLVQRVGEEELPDKASQVVEASEKNWALVMDAMEEVVHGQRGTAKSIARKAHFRMGGKTGTAQVVGIAQDAEYDSEALAERQRDHALFVGYAPADDPKIAVAVIVENGEKSSSAAKIARVLFDEYLLHGQLDTEPSENATPDGDSTEVGR</sequence>
<dbReference type="HAMAP" id="MF_02081">
    <property type="entry name" value="MrdA_transpept"/>
    <property type="match status" value="1"/>
</dbReference>
<dbReference type="AlphaFoldDB" id="A0A7X0JVC3"/>
<dbReference type="EC" id="3.4.16.4" evidence="14"/>
<dbReference type="InParanoid" id="A0A7X0JVC3"/>
<evidence type="ECO:0000256" key="3">
    <source>
        <dbReference type="ARBA" id="ARBA00022475"/>
    </source>
</evidence>
<feature type="binding site" evidence="14">
    <location>
        <position position="378"/>
    </location>
    <ligand>
        <name>Zn(2+)</name>
        <dbReference type="ChEBI" id="CHEBI:29105"/>
    </ligand>
</feature>
<keyword evidence="11 14" id="KW-1133">Transmembrane helix</keyword>
<keyword evidence="14" id="KW-0479">Metal-binding</keyword>
<comment type="catalytic activity">
    <reaction evidence="14">
        <text>Preferential cleavage: (Ac)2-L-Lys-D-Ala-|-D-Ala. Also transpeptidation of peptidyl-alanyl moieties that are N-acyl substituents of D-alanine.</text>
        <dbReference type="EC" id="3.4.16.4"/>
    </reaction>
</comment>
<keyword evidence="14" id="KW-0862">Zinc</keyword>
<dbReference type="FunCoup" id="A0A7X0JVC3">
    <property type="interactions" value="349"/>
</dbReference>
<dbReference type="Pfam" id="PF03717">
    <property type="entry name" value="PBP_dimer"/>
    <property type="match status" value="1"/>
</dbReference>
<keyword evidence="13 14" id="KW-0961">Cell wall biogenesis/degradation</keyword>
<comment type="function">
    <text evidence="14">Catalyzes cross-linking of the peptidoglycan cell wall.</text>
</comment>
<evidence type="ECO:0000256" key="14">
    <source>
        <dbReference type="HAMAP-Rule" id="MF_02081"/>
    </source>
</evidence>
<dbReference type="InterPro" id="IPR001460">
    <property type="entry name" value="PCN-bd_Tpept"/>
</dbReference>
<feature type="transmembrane region" description="Helical" evidence="14">
    <location>
        <begin position="21"/>
        <end position="40"/>
    </location>
</feature>
<dbReference type="Gene3D" id="3.40.710.10">
    <property type="entry name" value="DD-peptidase/beta-lactamase superfamily"/>
    <property type="match status" value="1"/>
</dbReference>
<dbReference type="Pfam" id="PF00905">
    <property type="entry name" value="Transpeptidase"/>
    <property type="match status" value="1"/>
</dbReference>
<dbReference type="InterPro" id="IPR005311">
    <property type="entry name" value="PBP_dimer"/>
</dbReference>
<comment type="caution">
    <text evidence="18">The sequence shown here is derived from an EMBL/GenBank/DDBJ whole genome shotgun (WGS) entry which is preliminary data.</text>
</comment>
<dbReference type="GO" id="GO:0005886">
    <property type="term" value="C:plasma membrane"/>
    <property type="evidence" value="ECO:0007669"/>
    <property type="project" value="UniProtKB-SubCell"/>
</dbReference>
<evidence type="ECO:0000256" key="12">
    <source>
        <dbReference type="ARBA" id="ARBA00023136"/>
    </source>
</evidence>
<comment type="pathway">
    <text evidence="14">Cell wall biogenesis; peptidoglycan biosynthesis.</text>
</comment>
<evidence type="ECO:0000313" key="18">
    <source>
        <dbReference type="EMBL" id="MBB6522950.1"/>
    </source>
</evidence>
<dbReference type="InterPro" id="IPR017790">
    <property type="entry name" value="Penicillin-binding_protein_2"/>
</dbReference>
<comment type="subcellular location">
    <subcellularLocation>
        <location evidence="14">Cell inner membrane</location>
        <topology evidence="14">Single-pass membrane protein</topology>
    </subcellularLocation>
    <subcellularLocation>
        <location evidence="2">Cell membrane</location>
    </subcellularLocation>
    <subcellularLocation>
        <location evidence="1">Membrane</location>
        <topology evidence="1">Single-pass membrane protein</topology>
    </subcellularLocation>
</comment>
<feature type="binding site" evidence="14">
    <location>
        <position position="372"/>
    </location>
    <ligand>
        <name>Zn(2+)</name>
        <dbReference type="ChEBI" id="CHEBI:29105"/>
    </ligand>
</feature>
<organism evidence="18 19">
    <name type="scientific">Pseudoteredinibacter isoporae</name>
    <dbReference type="NCBI Taxonomy" id="570281"/>
    <lineage>
        <taxon>Bacteria</taxon>
        <taxon>Pseudomonadati</taxon>
        <taxon>Pseudomonadota</taxon>
        <taxon>Gammaproteobacteria</taxon>
        <taxon>Cellvibrionales</taxon>
        <taxon>Cellvibrionaceae</taxon>
        <taxon>Pseudoteredinibacter</taxon>
    </lineage>
</organism>
<evidence type="ECO:0000256" key="9">
    <source>
        <dbReference type="ARBA" id="ARBA00022960"/>
    </source>
</evidence>
<feature type="domain" description="Penicillin-binding protein dimerisation" evidence="17">
    <location>
        <begin position="64"/>
        <end position="242"/>
    </location>
</feature>
<keyword evidence="4 14" id="KW-0997">Cell inner membrane</keyword>
<evidence type="ECO:0000259" key="17">
    <source>
        <dbReference type="Pfam" id="PF03717"/>
    </source>
</evidence>
<comment type="similarity">
    <text evidence="14">Belongs to the transpeptidase family. MrdA subfamily.</text>
</comment>
<gene>
    <name evidence="14" type="primary">mrdA</name>
    <name evidence="18" type="ORF">HNR48_003235</name>
</gene>
<dbReference type="GO" id="GO:0071972">
    <property type="term" value="F:peptidoglycan L,D-transpeptidase activity"/>
    <property type="evidence" value="ECO:0007669"/>
    <property type="project" value="TreeGrafter"/>
</dbReference>
<evidence type="ECO:0000256" key="6">
    <source>
        <dbReference type="ARBA" id="ARBA00022670"/>
    </source>
</evidence>
<feature type="region of interest" description="Disordered" evidence="15">
    <location>
        <begin position="616"/>
        <end position="635"/>
    </location>
</feature>
<keyword evidence="12 14" id="KW-0472">Membrane</keyword>
<proteinExistence type="inferred from homology"/>
<evidence type="ECO:0000256" key="10">
    <source>
        <dbReference type="ARBA" id="ARBA00022984"/>
    </source>
</evidence>
<evidence type="ECO:0000256" key="15">
    <source>
        <dbReference type="SAM" id="MobiDB-lite"/>
    </source>
</evidence>
<keyword evidence="10 14" id="KW-0573">Peptidoglycan synthesis</keyword>
<dbReference type="Gene3D" id="3.30.1390.30">
    <property type="entry name" value="Penicillin-binding protein 2a, domain 3"/>
    <property type="match status" value="1"/>
</dbReference>
<dbReference type="Gene3D" id="3.90.1310.10">
    <property type="entry name" value="Penicillin-binding protein 2a (Domain 2)"/>
    <property type="match status" value="1"/>
</dbReference>
<keyword evidence="9 14" id="KW-0133">Cell shape</keyword>
<keyword evidence="6 14" id="KW-0645">Protease</keyword>
<reference evidence="18 19" key="1">
    <citation type="submission" date="2020-08" db="EMBL/GenBank/DDBJ databases">
        <title>Genomic Encyclopedia of Type Strains, Phase IV (KMG-IV): sequencing the most valuable type-strain genomes for metagenomic binning, comparative biology and taxonomic classification.</title>
        <authorList>
            <person name="Goeker M."/>
        </authorList>
    </citation>
    <scope>NUCLEOTIDE SEQUENCE [LARGE SCALE GENOMIC DNA]</scope>
    <source>
        <strain evidence="18 19">DSM 22368</strain>
    </source>
</reference>
<keyword evidence="5 14" id="KW-0121">Carboxypeptidase</keyword>
<dbReference type="PANTHER" id="PTHR30627">
    <property type="entry name" value="PEPTIDOGLYCAN D,D-TRANSPEPTIDASE"/>
    <property type="match status" value="1"/>
</dbReference>
<protein>
    <recommendedName>
        <fullName evidence="14">Peptidoglycan D,D-transpeptidase MrdA</fullName>
        <ecNumber evidence="14">3.4.16.4</ecNumber>
    </recommendedName>
    <alternativeName>
        <fullName evidence="14">Penicillin-binding protein 2</fullName>
        <shortName evidence="14">PBP-2</shortName>
    </alternativeName>
</protein>
<dbReference type="InterPro" id="IPR036138">
    <property type="entry name" value="PBP_dimer_sf"/>
</dbReference>
<dbReference type="GO" id="GO:0006508">
    <property type="term" value="P:proteolysis"/>
    <property type="evidence" value="ECO:0007669"/>
    <property type="project" value="UniProtKB-KW"/>
</dbReference>
<dbReference type="GO" id="GO:0008360">
    <property type="term" value="P:regulation of cell shape"/>
    <property type="evidence" value="ECO:0007669"/>
    <property type="project" value="UniProtKB-KW"/>
</dbReference>
<dbReference type="SUPFAM" id="SSF56519">
    <property type="entry name" value="Penicillin binding protein dimerisation domain"/>
    <property type="match status" value="1"/>
</dbReference>
<keyword evidence="19" id="KW-1185">Reference proteome</keyword>
<dbReference type="GO" id="GO:0009252">
    <property type="term" value="P:peptidoglycan biosynthetic process"/>
    <property type="evidence" value="ECO:0007669"/>
    <property type="project" value="UniProtKB-UniRule"/>
</dbReference>
<keyword evidence="7 14" id="KW-0812">Transmembrane</keyword>
<dbReference type="Proteomes" id="UP000528457">
    <property type="component" value="Unassembled WGS sequence"/>
</dbReference>
<evidence type="ECO:0000313" key="19">
    <source>
        <dbReference type="Proteomes" id="UP000528457"/>
    </source>
</evidence>
<dbReference type="InterPro" id="IPR012338">
    <property type="entry name" value="Beta-lactam/transpept-like"/>
</dbReference>
<feature type="binding site" evidence="14">
    <location>
        <position position="357"/>
    </location>
    <ligand>
        <name>Zn(2+)</name>
        <dbReference type="ChEBI" id="CHEBI:29105"/>
    </ligand>
</feature>
<keyword evidence="3 14" id="KW-1003">Cell membrane</keyword>
<dbReference type="GO" id="GO:0008658">
    <property type="term" value="F:penicillin binding"/>
    <property type="evidence" value="ECO:0007669"/>
    <property type="project" value="UniProtKB-UniRule"/>
</dbReference>
<dbReference type="RefSeq" id="WP_166843235.1">
    <property type="nucleotide sequence ID" value="NZ_JAAONY010000002.1"/>
</dbReference>
<dbReference type="GO" id="GO:0009002">
    <property type="term" value="F:serine-type D-Ala-D-Ala carboxypeptidase activity"/>
    <property type="evidence" value="ECO:0007669"/>
    <property type="project" value="UniProtKB-UniRule"/>
</dbReference>
<dbReference type="GO" id="GO:0008270">
    <property type="term" value="F:zinc ion binding"/>
    <property type="evidence" value="ECO:0007669"/>
    <property type="project" value="UniProtKB-UniRule"/>
</dbReference>
<evidence type="ECO:0000256" key="2">
    <source>
        <dbReference type="ARBA" id="ARBA00004236"/>
    </source>
</evidence>
<accession>A0A7X0JVC3</accession>
<keyword evidence="8 14" id="KW-0378">Hydrolase</keyword>
<evidence type="ECO:0000256" key="11">
    <source>
        <dbReference type="ARBA" id="ARBA00022989"/>
    </source>
</evidence>
<feature type="domain" description="Penicillin-binding protein transpeptidase" evidence="16">
    <location>
        <begin position="274"/>
        <end position="605"/>
    </location>
</feature>
<dbReference type="NCBIfam" id="TIGR03423">
    <property type="entry name" value="pbp2_mrdA"/>
    <property type="match status" value="1"/>
</dbReference>
<name>A0A7X0JVC3_9GAMM</name>
<dbReference type="UniPathway" id="UPA00219"/>
<dbReference type="PANTHER" id="PTHR30627:SF2">
    <property type="entry name" value="PEPTIDOGLYCAN D,D-TRANSPEPTIDASE MRDA"/>
    <property type="match status" value="1"/>
</dbReference>
<dbReference type="GO" id="GO:0071555">
    <property type="term" value="P:cell wall organization"/>
    <property type="evidence" value="ECO:0007669"/>
    <property type="project" value="UniProtKB-KW"/>
</dbReference>
<evidence type="ECO:0000256" key="7">
    <source>
        <dbReference type="ARBA" id="ARBA00022692"/>
    </source>
</evidence>
<feature type="active site" description="Acyl-ester intermediate" evidence="14">
    <location>
        <position position="333"/>
    </location>
</feature>
<comment type="cofactor">
    <cofactor evidence="14">
        <name>Zn(2+)</name>
        <dbReference type="ChEBI" id="CHEBI:29105"/>
    </cofactor>
    <text evidence="14">Binds one Zn(2+) ion per subunit.</text>
</comment>
<evidence type="ECO:0000256" key="8">
    <source>
        <dbReference type="ARBA" id="ARBA00022801"/>
    </source>
</evidence>
<dbReference type="EMBL" id="JACHHT010000002">
    <property type="protein sequence ID" value="MBB6522950.1"/>
    <property type="molecule type" value="Genomic_DNA"/>
</dbReference>
<evidence type="ECO:0000256" key="1">
    <source>
        <dbReference type="ARBA" id="ARBA00004167"/>
    </source>
</evidence>